<evidence type="ECO:0000256" key="1">
    <source>
        <dbReference type="ARBA" id="ARBA00007532"/>
    </source>
</evidence>
<dbReference type="EMBL" id="MEHA01000007">
    <property type="protein sequence ID" value="ODR52162.1"/>
    <property type="molecule type" value="Genomic_DNA"/>
</dbReference>
<dbReference type="Proteomes" id="UP000094271">
    <property type="component" value="Unassembled WGS sequence"/>
</dbReference>
<dbReference type="InterPro" id="IPR004099">
    <property type="entry name" value="Pyr_nucl-diS_OxRdtase_dimer"/>
</dbReference>
<keyword evidence="4 10" id="KW-0560">Oxidoreductase</keyword>
<keyword evidence="6" id="KW-0547">Nucleotide-binding</keyword>
<evidence type="ECO:0000256" key="3">
    <source>
        <dbReference type="ARBA" id="ARBA00022827"/>
    </source>
</evidence>
<dbReference type="GO" id="GO:0016152">
    <property type="term" value="F:mercury (II) reductase (NADP+) activity"/>
    <property type="evidence" value="ECO:0007669"/>
    <property type="project" value="UniProtKB-EC"/>
</dbReference>
<dbReference type="OrthoDB" id="9802028at2"/>
<gene>
    <name evidence="10" type="primary">merA</name>
    <name evidence="11" type="ORF">BEI59_11670</name>
    <name evidence="10" type="ORF">BEI61_02127</name>
    <name evidence="12" type="ORF">BEI63_17360</name>
</gene>
<dbReference type="SUPFAM" id="SSF55424">
    <property type="entry name" value="FAD/NAD-linked reductases, dimerisation (C-terminal) domain"/>
    <property type="match status" value="1"/>
</dbReference>
<dbReference type="EC" id="1.16.1.1" evidence="10"/>
<evidence type="ECO:0000259" key="9">
    <source>
        <dbReference type="Pfam" id="PF07992"/>
    </source>
</evidence>
<dbReference type="Gene3D" id="3.50.50.60">
    <property type="entry name" value="FAD/NAD(P)-binding domain"/>
    <property type="match status" value="2"/>
</dbReference>
<dbReference type="InterPro" id="IPR001100">
    <property type="entry name" value="Pyr_nuc-diS_OxRdtase"/>
</dbReference>
<feature type="binding site" evidence="6">
    <location>
        <position position="52"/>
    </location>
    <ligand>
        <name>FAD</name>
        <dbReference type="ChEBI" id="CHEBI:57692"/>
    </ligand>
</feature>
<feature type="domain" description="Pyridine nucleotide-disulphide oxidoreductase dimerisation" evidence="8">
    <location>
        <begin position="343"/>
        <end position="449"/>
    </location>
</feature>
<dbReference type="PANTHER" id="PTHR43014:SF4">
    <property type="entry name" value="PYRIDINE NUCLEOTIDE-DISULFIDE OXIDOREDUCTASE RCLA-RELATED"/>
    <property type="match status" value="1"/>
</dbReference>
<keyword evidence="6" id="KW-0520">NAD</keyword>
<dbReference type="InterPro" id="IPR016156">
    <property type="entry name" value="FAD/NAD-linked_Rdtase_dimer_sf"/>
</dbReference>
<dbReference type="FunFam" id="3.30.390.30:FF:000001">
    <property type="entry name" value="Dihydrolipoyl dehydrogenase"/>
    <property type="match status" value="1"/>
</dbReference>
<dbReference type="RefSeq" id="WP_069152256.1">
    <property type="nucleotide sequence ID" value="NZ_DAWDRA010000207.1"/>
</dbReference>
<evidence type="ECO:0000256" key="2">
    <source>
        <dbReference type="ARBA" id="ARBA00022630"/>
    </source>
</evidence>
<evidence type="ECO:0000313" key="15">
    <source>
        <dbReference type="Proteomes" id="UP000094869"/>
    </source>
</evidence>
<dbReference type="PATRIC" id="fig|1432052.4.peg.2381"/>
<evidence type="ECO:0000256" key="5">
    <source>
        <dbReference type="PIRSR" id="PIRSR000350-2"/>
    </source>
</evidence>
<dbReference type="EMBL" id="MCGH01000002">
    <property type="protein sequence ID" value="ODM06238.1"/>
    <property type="molecule type" value="Genomic_DNA"/>
</dbReference>
<comment type="caution">
    <text evidence="10">The sequence shown here is derived from an EMBL/GenBank/DDBJ whole genome shotgun (WGS) entry which is preliminary data.</text>
</comment>
<evidence type="ECO:0000313" key="13">
    <source>
        <dbReference type="Proteomes" id="UP000094067"/>
    </source>
</evidence>
<dbReference type="GO" id="GO:0003955">
    <property type="term" value="F:NAD(P)H dehydrogenase (quinone) activity"/>
    <property type="evidence" value="ECO:0007669"/>
    <property type="project" value="TreeGrafter"/>
</dbReference>
<evidence type="ECO:0000256" key="7">
    <source>
        <dbReference type="PIRSR" id="PIRSR000350-4"/>
    </source>
</evidence>
<dbReference type="InterPro" id="IPR036188">
    <property type="entry name" value="FAD/NAD-bd_sf"/>
</dbReference>
<sequence length="456" mass="49445">MKEFDNIIIGFGKGGKTLAGALAAKGEKTALIERSDKMYGGTCINVACIPSKFLENSARLSAEAGGSFQEKAARYRRTIEEKRQIISDLRQKNLAKAVGAGVEVITGTASFLDDHKIQVSYPDGTGEELYGKRFFINTGAKPFIPPIAGLKESRYAYTSEGMMELEELPERLLIIGGGYIGLEFASYYTNFGSKVTVVQDGESFIPREDEEVAASVLAHMTETGIRILRSSEVTEVKDGTDGAEVTVKTGDGEETLHVQAILVATGRRPNVEGLHPENAGIQLTKRGAIQTDEGLRTSVPHIWAMGDVAGGLQFTYISLDDSRIVKSQILGDGSRTTQNRGAVPYSVFLDPPLSRVGMTEKEAREAGFEVKVARMMTAAAPRARVLKATTGMLKAVIDAGTGQILGAHFYCAESHELINLIKLAMDAKIPYTVLRDNIYNHPTMSETFNDFFAAVN</sequence>
<feature type="disulfide bond" description="Redox-active" evidence="7">
    <location>
        <begin position="43"/>
        <end position="48"/>
    </location>
</feature>
<dbReference type="PIRSF" id="PIRSF000350">
    <property type="entry name" value="Mercury_reductase_MerA"/>
    <property type="match status" value="1"/>
</dbReference>
<evidence type="ECO:0000256" key="4">
    <source>
        <dbReference type="ARBA" id="ARBA00023002"/>
    </source>
</evidence>
<feature type="binding site" evidence="6">
    <location>
        <position position="307"/>
    </location>
    <ligand>
        <name>FAD</name>
        <dbReference type="ChEBI" id="CHEBI:57692"/>
    </ligand>
</feature>
<feature type="domain" description="FAD/NAD(P)-binding" evidence="9">
    <location>
        <begin position="5"/>
        <end position="316"/>
    </location>
</feature>
<dbReference type="Pfam" id="PF02852">
    <property type="entry name" value="Pyr_redox_dim"/>
    <property type="match status" value="1"/>
</dbReference>
<evidence type="ECO:0000256" key="6">
    <source>
        <dbReference type="PIRSR" id="PIRSR000350-3"/>
    </source>
</evidence>
<proteinExistence type="inferred from homology"/>
<protein>
    <submittedName>
        <fullName evidence="10">Mercuric reductase</fullName>
        <ecNumber evidence="10">1.16.1.1</ecNumber>
    </submittedName>
    <submittedName>
        <fullName evidence="11">Pyridine nucleotide-disulfide oxidoreductase</fullName>
    </submittedName>
</protein>
<comment type="cofactor">
    <cofactor evidence="6">
        <name>FAD</name>
        <dbReference type="ChEBI" id="CHEBI:57692"/>
    </cofactor>
    <text evidence="6">Binds 1 FAD per subunit.</text>
</comment>
<dbReference type="GO" id="GO:0050660">
    <property type="term" value="F:flavin adenine dinucleotide binding"/>
    <property type="evidence" value="ECO:0007669"/>
    <property type="project" value="TreeGrafter"/>
</dbReference>
<dbReference type="InterPro" id="IPR023753">
    <property type="entry name" value="FAD/NAD-binding_dom"/>
</dbReference>
<reference evidence="12 15" key="2">
    <citation type="submission" date="2016-08" db="EMBL/GenBank/DDBJ databases">
        <title>Characterization of Isolates of Eisenbergiella tayi Derived from Blood Cultures, Using Whole Genome Sequencing.</title>
        <authorList>
            <person name="Bernier A.-M."/>
            <person name="Burdz T."/>
            <person name="Wiebe D."/>
            <person name="Bernard K."/>
        </authorList>
    </citation>
    <scope>NUCLEOTIDE SEQUENCE [LARGE SCALE GENOMIC DNA]</scope>
    <source>
        <strain evidence="12 15">NML120146</strain>
    </source>
</reference>
<dbReference type="PANTHER" id="PTHR43014">
    <property type="entry name" value="MERCURIC REDUCTASE"/>
    <property type="match status" value="1"/>
</dbReference>
<evidence type="ECO:0000313" key="12">
    <source>
        <dbReference type="EMBL" id="ODR54703.1"/>
    </source>
</evidence>
<feature type="active site" description="Proton acceptor" evidence="5">
    <location>
        <position position="441"/>
    </location>
</feature>
<evidence type="ECO:0000313" key="14">
    <source>
        <dbReference type="Proteomes" id="UP000094271"/>
    </source>
</evidence>
<dbReference type="PRINTS" id="PR00411">
    <property type="entry name" value="PNDRDTASEI"/>
</dbReference>
<dbReference type="Proteomes" id="UP000094869">
    <property type="component" value="Unassembled WGS sequence"/>
</dbReference>
<organism evidence="10 13">
    <name type="scientific">Eisenbergiella tayi</name>
    <dbReference type="NCBI Taxonomy" id="1432052"/>
    <lineage>
        <taxon>Bacteria</taxon>
        <taxon>Bacillati</taxon>
        <taxon>Bacillota</taxon>
        <taxon>Clostridia</taxon>
        <taxon>Lachnospirales</taxon>
        <taxon>Lachnospiraceae</taxon>
        <taxon>Eisenbergiella</taxon>
    </lineage>
</organism>
<dbReference type="PRINTS" id="PR00368">
    <property type="entry name" value="FADPNR"/>
</dbReference>
<evidence type="ECO:0000259" key="8">
    <source>
        <dbReference type="Pfam" id="PF02852"/>
    </source>
</evidence>
<name>A0A1E3ABX8_9FIRM</name>
<evidence type="ECO:0000313" key="11">
    <source>
        <dbReference type="EMBL" id="ODR52162.1"/>
    </source>
</evidence>
<keyword evidence="15" id="KW-1185">Reference proteome</keyword>
<dbReference type="EMBL" id="MEHD01000025">
    <property type="protein sequence ID" value="ODR54703.1"/>
    <property type="molecule type" value="Genomic_DNA"/>
</dbReference>
<comment type="similarity">
    <text evidence="1">Belongs to the class-I pyridine nucleotide-disulfide oxidoreductase family.</text>
</comment>
<dbReference type="Gene3D" id="3.30.390.30">
    <property type="match status" value="1"/>
</dbReference>
<feature type="binding site" evidence="6">
    <location>
        <begin position="176"/>
        <end position="183"/>
    </location>
    <ligand>
        <name>NAD(+)</name>
        <dbReference type="ChEBI" id="CHEBI:57540"/>
    </ligand>
</feature>
<keyword evidence="3 6" id="KW-0274">FAD</keyword>
<reference evidence="11 14" key="3">
    <citation type="submission" date="2016-08" db="EMBL/GenBank/DDBJ databases">
        <authorList>
            <person name="Seilhamer J.J."/>
        </authorList>
    </citation>
    <scope>NUCLEOTIDE SEQUENCE [LARGE SCALE GENOMIC DNA]</scope>
    <source>
        <strain evidence="11 14">NML150140-1</strain>
    </source>
</reference>
<reference evidence="10 13" key="1">
    <citation type="submission" date="2016-07" db="EMBL/GenBank/DDBJ databases">
        <title>Characterization of isolates of Eisenbergiella tayi derived from blood cultures, using whole genome sequencing.</title>
        <authorList>
            <person name="Burdz T."/>
            <person name="Wiebe D."/>
            <person name="Huynh C."/>
            <person name="Bernard K."/>
        </authorList>
    </citation>
    <scope>NUCLEOTIDE SEQUENCE [LARGE SCALE GENOMIC DNA]</scope>
    <source>
        <strain evidence="10 13">NML 110608</strain>
    </source>
</reference>
<dbReference type="Proteomes" id="UP000094067">
    <property type="component" value="Unassembled WGS sequence"/>
</dbReference>
<accession>A0A1E3ABX8</accession>
<dbReference type="Pfam" id="PF07992">
    <property type="entry name" value="Pyr_redox_2"/>
    <property type="match status" value="1"/>
</dbReference>
<dbReference type="SUPFAM" id="SSF51905">
    <property type="entry name" value="FAD/NAD(P)-binding domain"/>
    <property type="match status" value="1"/>
</dbReference>
<dbReference type="AlphaFoldDB" id="A0A1E3ABX8"/>
<feature type="binding site" evidence="6">
    <location>
        <position position="266"/>
    </location>
    <ligand>
        <name>NAD(+)</name>
        <dbReference type="ChEBI" id="CHEBI:57540"/>
    </ligand>
</feature>
<keyword evidence="2" id="KW-0285">Flavoprotein</keyword>
<evidence type="ECO:0000313" key="10">
    <source>
        <dbReference type="EMBL" id="ODM06238.1"/>
    </source>
</evidence>